<dbReference type="InterPro" id="IPR036909">
    <property type="entry name" value="Cyt_c-like_dom_sf"/>
</dbReference>
<dbReference type="Proteomes" id="UP001438953">
    <property type="component" value="Unassembled WGS sequence"/>
</dbReference>
<evidence type="ECO:0000256" key="1">
    <source>
        <dbReference type="ARBA" id="ARBA00022448"/>
    </source>
</evidence>
<dbReference type="RefSeq" id="WP_339113124.1">
    <property type="nucleotide sequence ID" value="NZ_JAYWLC010000007.1"/>
</dbReference>
<keyword evidence="2 6" id="KW-0349">Heme</keyword>
<evidence type="ECO:0000256" key="3">
    <source>
        <dbReference type="ARBA" id="ARBA00022723"/>
    </source>
</evidence>
<comment type="caution">
    <text evidence="9">The sequence shown here is derived from an EMBL/GenBank/DDBJ whole genome shotgun (WGS) entry which is preliminary data.</text>
</comment>
<dbReference type="PROSITE" id="PS51007">
    <property type="entry name" value="CYTC"/>
    <property type="match status" value="1"/>
</dbReference>
<accession>A0ABV1SH25</accession>
<evidence type="ECO:0000256" key="7">
    <source>
        <dbReference type="SAM" id="SignalP"/>
    </source>
</evidence>
<dbReference type="PANTHER" id="PTHR11961">
    <property type="entry name" value="CYTOCHROME C"/>
    <property type="match status" value="1"/>
</dbReference>
<proteinExistence type="predicted"/>
<evidence type="ECO:0000313" key="10">
    <source>
        <dbReference type="Proteomes" id="UP001438953"/>
    </source>
</evidence>
<dbReference type="Gene3D" id="1.10.760.10">
    <property type="entry name" value="Cytochrome c-like domain"/>
    <property type="match status" value="1"/>
</dbReference>
<feature type="chain" id="PRO_5045059811" evidence="7">
    <location>
        <begin position="25"/>
        <end position="140"/>
    </location>
</feature>
<dbReference type="InterPro" id="IPR009056">
    <property type="entry name" value="Cyt_c-like_dom"/>
</dbReference>
<sequence length="140" mass="14684">MKISRYATLAAIGTTLACATPVFAQDAAKGESDFRTCRSCHAITAPDGSAIVKGGKVGPNLYGVIGRKVGSLAGFRYKDGLKSLGDQGLVWTKAELEAYITDPTGWLREKTGDSSARSGMTYKAKSGQADIAAYLESVAK</sequence>
<evidence type="ECO:0000256" key="5">
    <source>
        <dbReference type="ARBA" id="ARBA00023004"/>
    </source>
</evidence>
<feature type="domain" description="Cytochrome c" evidence="8">
    <location>
        <begin position="25"/>
        <end position="139"/>
    </location>
</feature>
<evidence type="ECO:0000259" key="8">
    <source>
        <dbReference type="PROSITE" id="PS51007"/>
    </source>
</evidence>
<keyword evidence="10" id="KW-1185">Reference proteome</keyword>
<keyword evidence="4" id="KW-0249">Electron transport</keyword>
<keyword evidence="7" id="KW-0732">Signal</keyword>
<keyword evidence="3 6" id="KW-0479">Metal-binding</keyword>
<dbReference type="SUPFAM" id="SSF46626">
    <property type="entry name" value="Cytochrome c"/>
    <property type="match status" value="1"/>
</dbReference>
<dbReference type="InterPro" id="IPR002327">
    <property type="entry name" value="Cyt_c_1A/1B"/>
</dbReference>
<feature type="signal peptide" evidence="7">
    <location>
        <begin position="1"/>
        <end position="24"/>
    </location>
</feature>
<reference evidence="9 10" key="1">
    <citation type="submission" date="2024-01" db="EMBL/GenBank/DDBJ databases">
        <authorList>
            <person name="Deng Y."/>
            <person name="Su J."/>
        </authorList>
    </citation>
    <scope>NUCLEOTIDE SEQUENCE [LARGE SCALE GENOMIC DNA]</scope>
    <source>
        <strain evidence="9 10">CPCC 100088</strain>
    </source>
</reference>
<reference evidence="9 10" key="2">
    <citation type="submission" date="2024-06" db="EMBL/GenBank/DDBJ databases">
        <title>Thioclava kandeliae sp. nov. from a rhizosphere soil sample of Kandelia candel in a mangrove.</title>
        <authorList>
            <person name="Mu T."/>
        </authorList>
    </citation>
    <scope>NUCLEOTIDE SEQUENCE [LARGE SCALE GENOMIC DNA]</scope>
    <source>
        <strain evidence="9 10">CPCC 100088</strain>
    </source>
</reference>
<organism evidence="9 10">
    <name type="scientific">Thioclava kandeliae</name>
    <dbReference type="NCBI Taxonomy" id="3070818"/>
    <lineage>
        <taxon>Bacteria</taxon>
        <taxon>Pseudomonadati</taxon>
        <taxon>Pseudomonadota</taxon>
        <taxon>Alphaproteobacteria</taxon>
        <taxon>Rhodobacterales</taxon>
        <taxon>Paracoccaceae</taxon>
        <taxon>Thioclava</taxon>
    </lineage>
</organism>
<evidence type="ECO:0000313" key="9">
    <source>
        <dbReference type="EMBL" id="MER5172212.1"/>
    </source>
</evidence>
<keyword evidence="5 6" id="KW-0408">Iron</keyword>
<name>A0ABV1SH25_9RHOB</name>
<evidence type="ECO:0000256" key="6">
    <source>
        <dbReference type="PROSITE-ProRule" id="PRU00433"/>
    </source>
</evidence>
<dbReference type="PROSITE" id="PS51257">
    <property type="entry name" value="PROKAR_LIPOPROTEIN"/>
    <property type="match status" value="1"/>
</dbReference>
<evidence type="ECO:0000256" key="2">
    <source>
        <dbReference type="ARBA" id="ARBA00022617"/>
    </source>
</evidence>
<keyword evidence="1" id="KW-0813">Transport</keyword>
<dbReference type="EMBL" id="JAYWLC010000007">
    <property type="protein sequence ID" value="MER5172212.1"/>
    <property type="molecule type" value="Genomic_DNA"/>
</dbReference>
<gene>
    <name evidence="9" type="ORF">VSX56_10525</name>
</gene>
<protein>
    <submittedName>
        <fullName evidence="9">Cytochrome C</fullName>
    </submittedName>
</protein>
<evidence type="ECO:0000256" key="4">
    <source>
        <dbReference type="ARBA" id="ARBA00022982"/>
    </source>
</evidence>